<dbReference type="EMBL" id="BTRK01000004">
    <property type="protein sequence ID" value="GMR47711.1"/>
    <property type="molecule type" value="Genomic_DNA"/>
</dbReference>
<dbReference type="AlphaFoldDB" id="A0AAN5CNH3"/>
<dbReference type="Proteomes" id="UP001328107">
    <property type="component" value="Unassembled WGS sequence"/>
</dbReference>
<evidence type="ECO:0000256" key="3">
    <source>
        <dbReference type="SAM" id="SignalP"/>
    </source>
</evidence>
<keyword evidence="1" id="KW-0106">Calcium</keyword>
<dbReference type="PROSITE" id="PS00018">
    <property type="entry name" value="EF_HAND_1"/>
    <property type="match status" value="1"/>
</dbReference>
<feature type="non-terminal residue" evidence="4">
    <location>
        <position position="196"/>
    </location>
</feature>
<name>A0AAN5CNH3_9BILA</name>
<keyword evidence="5" id="KW-1185">Reference proteome</keyword>
<evidence type="ECO:0000256" key="1">
    <source>
        <dbReference type="ARBA" id="ARBA00022837"/>
    </source>
</evidence>
<protein>
    <recommendedName>
        <fullName evidence="6">HLH domain-containing protein</fullName>
    </recommendedName>
</protein>
<dbReference type="InterPro" id="IPR011992">
    <property type="entry name" value="EF-hand-dom_pair"/>
</dbReference>
<feature type="signal peptide" evidence="3">
    <location>
        <begin position="1"/>
        <end position="24"/>
    </location>
</feature>
<dbReference type="InterPro" id="IPR018247">
    <property type="entry name" value="EF_Hand_1_Ca_BS"/>
</dbReference>
<feature type="chain" id="PRO_5042851165" description="HLH domain-containing protein" evidence="3">
    <location>
        <begin position="25"/>
        <end position="196"/>
    </location>
</feature>
<feature type="region of interest" description="Disordered" evidence="2">
    <location>
        <begin position="117"/>
        <end position="196"/>
    </location>
</feature>
<evidence type="ECO:0008006" key="6">
    <source>
        <dbReference type="Google" id="ProtNLM"/>
    </source>
</evidence>
<keyword evidence="3" id="KW-0732">Signal</keyword>
<accession>A0AAN5CNH3</accession>
<reference evidence="5" key="1">
    <citation type="submission" date="2022-10" db="EMBL/GenBank/DDBJ databases">
        <title>Genome assembly of Pristionchus species.</title>
        <authorList>
            <person name="Yoshida K."/>
            <person name="Sommer R.J."/>
        </authorList>
    </citation>
    <scope>NUCLEOTIDE SEQUENCE [LARGE SCALE GENOMIC DNA]</scope>
    <source>
        <strain evidence="5">RS5460</strain>
    </source>
</reference>
<dbReference type="Gene3D" id="1.10.238.10">
    <property type="entry name" value="EF-hand"/>
    <property type="match status" value="1"/>
</dbReference>
<evidence type="ECO:0000256" key="2">
    <source>
        <dbReference type="SAM" id="MobiDB-lite"/>
    </source>
</evidence>
<evidence type="ECO:0000313" key="4">
    <source>
        <dbReference type="EMBL" id="GMR47711.1"/>
    </source>
</evidence>
<gene>
    <name evidence="4" type="ORF">PMAYCL1PPCAC_17906</name>
</gene>
<feature type="compositionally biased region" description="Basic and acidic residues" evidence="2">
    <location>
        <begin position="126"/>
        <end position="154"/>
    </location>
</feature>
<feature type="compositionally biased region" description="Basic and acidic residues" evidence="2">
    <location>
        <begin position="185"/>
        <end position="196"/>
    </location>
</feature>
<comment type="caution">
    <text evidence="4">The sequence shown here is derived from an EMBL/GenBank/DDBJ whole genome shotgun (WGS) entry which is preliminary data.</text>
</comment>
<sequence length="196" mass="22951">ITSPCSVMLLRISIPILILTLTRAQSSGLQDITPVPKEQFDPRVSEFLRIDANGDQQITFAEFILGDTEYIREQSKNFHRFDTNADNVITKAEYDGYFKNHEGNRMGRRGEHDDFMRRMHAPHPSHSRDFFEPTRVRPEFPEENNRFGKEERRGGPRFSESTPRFPSKEDDSREEITLLPSPPVENREREEQNDDR</sequence>
<feature type="non-terminal residue" evidence="4">
    <location>
        <position position="1"/>
    </location>
</feature>
<feature type="compositionally biased region" description="Basic and acidic residues" evidence="2">
    <location>
        <begin position="166"/>
        <end position="176"/>
    </location>
</feature>
<dbReference type="SUPFAM" id="SSF47473">
    <property type="entry name" value="EF-hand"/>
    <property type="match status" value="1"/>
</dbReference>
<organism evidence="4 5">
    <name type="scientific">Pristionchus mayeri</name>
    <dbReference type="NCBI Taxonomy" id="1317129"/>
    <lineage>
        <taxon>Eukaryota</taxon>
        <taxon>Metazoa</taxon>
        <taxon>Ecdysozoa</taxon>
        <taxon>Nematoda</taxon>
        <taxon>Chromadorea</taxon>
        <taxon>Rhabditida</taxon>
        <taxon>Rhabditina</taxon>
        <taxon>Diplogasteromorpha</taxon>
        <taxon>Diplogasteroidea</taxon>
        <taxon>Neodiplogasteridae</taxon>
        <taxon>Pristionchus</taxon>
    </lineage>
</organism>
<proteinExistence type="predicted"/>
<evidence type="ECO:0000313" key="5">
    <source>
        <dbReference type="Proteomes" id="UP001328107"/>
    </source>
</evidence>